<sequence length="302" mass="34028">MEKTNFDKAQDLLEKYAHPDAEVLSDKLVGEIEQLITALTAEKENAAEEVASVHLTLAKLSAEDKIKGKFVVGNDLEYDYYQLETGDETPLTLVLFPAEQQYEWKLAEDLQFGVDTQPAFDLLHKDLTVLRKSNLFHRLFNATQADTRNPATIAKLEELLEANGERKKKALVTEWRETLEYVLADLKDERSGKSVLVDQDFPFTRNGKTKAYKILKADRTGLVVMIDEDLELDRKFPLDSYAYEMIVAFMPMLRKYKGKSPSAKPAGRSGKAKVKAPEVPLPAEPALNGVPSTREDHPENLS</sequence>
<name>A0A6J4M1N3_9SPHI</name>
<feature type="compositionally biased region" description="Basic and acidic residues" evidence="1">
    <location>
        <begin position="293"/>
        <end position="302"/>
    </location>
</feature>
<protein>
    <submittedName>
        <fullName evidence="2">Uncharacterized protein</fullName>
    </submittedName>
</protein>
<accession>A0A6J4M1N3</accession>
<dbReference type="EMBL" id="CADCTQ010000690">
    <property type="protein sequence ID" value="CAA9346431.1"/>
    <property type="molecule type" value="Genomic_DNA"/>
</dbReference>
<gene>
    <name evidence="2" type="ORF">AVDCRST_MAG56-8165</name>
</gene>
<proteinExistence type="predicted"/>
<organism evidence="2">
    <name type="scientific">uncultured Cytophagales bacterium</name>
    <dbReference type="NCBI Taxonomy" id="158755"/>
    <lineage>
        <taxon>Bacteria</taxon>
        <taxon>Pseudomonadati</taxon>
        <taxon>Bacteroidota</taxon>
        <taxon>Sphingobacteriia</taxon>
        <taxon>Sphingobacteriales</taxon>
        <taxon>environmental samples</taxon>
    </lineage>
</organism>
<dbReference type="AlphaFoldDB" id="A0A6J4M1N3"/>
<evidence type="ECO:0000313" key="2">
    <source>
        <dbReference type="EMBL" id="CAA9346431.1"/>
    </source>
</evidence>
<evidence type="ECO:0000256" key="1">
    <source>
        <dbReference type="SAM" id="MobiDB-lite"/>
    </source>
</evidence>
<reference evidence="2" key="1">
    <citation type="submission" date="2020-02" db="EMBL/GenBank/DDBJ databases">
        <authorList>
            <person name="Meier V. D."/>
        </authorList>
    </citation>
    <scope>NUCLEOTIDE SEQUENCE</scope>
    <source>
        <strain evidence="2">AVDCRST_MAG56</strain>
    </source>
</reference>
<feature type="region of interest" description="Disordered" evidence="1">
    <location>
        <begin position="259"/>
        <end position="302"/>
    </location>
</feature>